<gene>
    <name evidence="1" type="ORF">AMURIS_04023</name>
</gene>
<protein>
    <submittedName>
        <fullName evidence="1">Uncharacterized protein</fullName>
    </submittedName>
</protein>
<evidence type="ECO:0000313" key="2">
    <source>
        <dbReference type="Proteomes" id="UP000236311"/>
    </source>
</evidence>
<dbReference type="AlphaFoldDB" id="A0A2K4ZLC2"/>
<dbReference type="Proteomes" id="UP000236311">
    <property type="component" value="Unassembled WGS sequence"/>
</dbReference>
<keyword evidence="2" id="KW-1185">Reference proteome</keyword>
<dbReference type="OrthoDB" id="9810482at2"/>
<dbReference type="EMBL" id="OFSM01000023">
    <property type="protein sequence ID" value="SOY31287.1"/>
    <property type="molecule type" value="Genomic_DNA"/>
</dbReference>
<name>A0A2K4ZLC2_9FIRM</name>
<accession>A0A2K4ZLC2</accession>
<sequence>MDNRAFAYGGKHFVPVRKFEKKDGDFYQITRRLKRDLEFGFFRSDCYGKDGQKAEYSHEGFYAASPDKTCDIFRCVENGRLYVPCEYELQEYGELPQQERRKGYER</sequence>
<organism evidence="1 2">
    <name type="scientific">Acetatifactor muris</name>
    <dbReference type="NCBI Taxonomy" id="879566"/>
    <lineage>
        <taxon>Bacteria</taxon>
        <taxon>Bacillati</taxon>
        <taxon>Bacillota</taxon>
        <taxon>Clostridia</taxon>
        <taxon>Lachnospirales</taxon>
        <taxon>Lachnospiraceae</taxon>
        <taxon>Acetatifactor</taxon>
    </lineage>
</organism>
<dbReference type="RefSeq" id="WP_103241284.1">
    <property type="nucleotide sequence ID" value="NZ_JANJZD010000021.1"/>
</dbReference>
<proteinExistence type="predicted"/>
<reference evidence="1 2" key="1">
    <citation type="submission" date="2018-01" db="EMBL/GenBank/DDBJ databases">
        <authorList>
            <person name="Gaut B.S."/>
            <person name="Morton B.R."/>
            <person name="Clegg M.T."/>
            <person name="Duvall M.R."/>
        </authorList>
    </citation>
    <scope>NUCLEOTIDE SEQUENCE [LARGE SCALE GENOMIC DNA]</scope>
    <source>
        <strain evidence="1">GP69</strain>
    </source>
</reference>
<evidence type="ECO:0000313" key="1">
    <source>
        <dbReference type="EMBL" id="SOY31287.1"/>
    </source>
</evidence>